<evidence type="ECO:0000313" key="10">
    <source>
        <dbReference type="Proteomes" id="UP000287101"/>
    </source>
</evidence>
<dbReference type="PIRSF" id="PIRSF000102">
    <property type="entry name" value="Lac_mal_DH"/>
    <property type="match status" value="1"/>
</dbReference>
<name>A0A430A6C5_9ENTE</name>
<dbReference type="InterPro" id="IPR018177">
    <property type="entry name" value="L-lactate_DH_AS"/>
</dbReference>
<feature type="binding site" evidence="5">
    <location>
        <position position="32"/>
    </location>
    <ligand>
        <name>NAD(+)</name>
        <dbReference type="ChEBI" id="CHEBI:57540"/>
    </ligand>
</feature>
<dbReference type="InterPro" id="IPR001236">
    <property type="entry name" value="Lactate/malate_DH_N"/>
</dbReference>
<dbReference type="PANTHER" id="PTHR43128">
    <property type="entry name" value="L-2-HYDROXYCARBOXYLATE DEHYDROGENASE (NAD(P)(+))"/>
    <property type="match status" value="1"/>
</dbReference>
<dbReference type="OrthoDB" id="9802969at2"/>
<dbReference type="Gene3D" id="3.40.50.720">
    <property type="entry name" value="NAD(P)-binding Rossmann-like Domain"/>
    <property type="match status" value="1"/>
</dbReference>
<evidence type="ECO:0000259" key="7">
    <source>
        <dbReference type="Pfam" id="PF00056"/>
    </source>
</evidence>
<dbReference type="PROSITE" id="PS00064">
    <property type="entry name" value="L_LDH"/>
    <property type="match status" value="1"/>
</dbReference>
<proteinExistence type="inferred from homology"/>
<dbReference type="GO" id="GO:0006089">
    <property type="term" value="P:lactate metabolic process"/>
    <property type="evidence" value="ECO:0007669"/>
    <property type="project" value="TreeGrafter"/>
</dbReference>
<evidence type="ECO:0000256" key="5">
    <source>
        <dbReference type="PIRSR" id="PIRSR000102-3"/>
    </source>
</evidence>
<dbReference type="AlphaFoldDB" id="A0A430A6C5"/>
<feature type="domain" description="Lactate/malate dehydrogenase C-terminal" evidence="8">
    <location>
        <begin position="142"/>
        <end position="299"/>
    </location>
</feature>
<evidence type="ECO:0000256" key="2">
    <source>
        <dbReference type="ARBA" id="ARBA00023002"/>
    </source>
</evidence>
<evidence type="ECO:0000259" key="8">
    <source>
        <dbReference type="Pfam" id="PF02866"/>
    </source>
</evidence>
<reference evidence="9 10" key="1">
    <citation type="submission" date="2017-05" db="EMBL/GenBank/DDBJ databases">
        <title>Vagococcus spp. assemblies.</title>
        <authorList>
            <person name="Gulvik C.A."/>
        </authorList>
    </citation>
    <scope>NUCLEOTIDE SEQUENCE [LARGE SCALE GENOMIC DNA]</scope>
    <source>
        <strain evidence="9 10">CCUG 41755</strain>
    </source>
</reference>
<dbReference type="Gene3D" id="3.90.110.10">
    <property type="entry name" value="Lactate dehydrogenase/glycoside hydrolase, family 4, C-terminal"/>
    <property type="match status" value="1"/>
</dbReference>
<evidence type="ECO:0000313" key="9">
    <source>
        <dbReference type="EMBL" id="RSU02447.1"/>
    </source>
</evidence>
<dbReference type="Proteomes" id="UP000287101">
    <property type="component" value="Unassembled WGS sequence"/>
</dbReference>
<dbReference type="InterPro" id="IPR022383">
    <property type="entry name" value="Lactate/malate_DH_C"/>
</dbReference>
<dbReference type="SUPFAM" id="SSF56327">
    <property type="entry name" value="LDH C-terminal domain-like"/>
    <property type="match status" value="1"/>
</dbReference>
<feature type="binding site" evidence="5">
    <location>
        <begin position="115"/>
        <end position="117"/>
    </location>
    <ligand>
        <name>NAD(+)</name>
        <dbReference type="ChEBI" id="CHEBI:57540"/>
    </ligand>
</feature>
<dbReference type="Pfam" id="PF00056">
    <property type="entry name" value="Ldh_1_N"/>
    <property type="match status" value="1"/>
</dbReference>
<dbReference type="RefSeq" id="WP_126832111.1">
    <property type="nucleotide sequence ID" value="NZ_CBCRYB010000009.1"/>
</dbReference>
<dbReference type="InterPro" id="IPR036291">
    <property type="entry name" value="NAD(P)-bd_dom_sf"/>
</dbReference>
<sequence length="305" mass="33206">MKISIIGAGQVGATTAFSLAKVDYVNEITIIDLDERRAQGVALDILHGLSLSHPVKINAGGYDLTKESDIIIITVGVPEVIGESRLVPLQKNANILKSIIPQITENSPNGLILMVSNPVDILTYFAQQISGWDPTRVIGLGTTLDSARLNYLLGRDLEIAQTDVNGLVIGEHGDSQVVAWSQTTIKGIPFDEYVKQNGITLADDYKTALAQEVKDTAFDVWEMKGPNCYCVALAIERVVQAIARNENTILPVSQPFTEETYISYPAVINRTGVARQVKLSCTANEQTKFDDSYANIKTVASQIEL</sequence>
<feature type="binding site" evidence="5">
    <location>
        <position position="92"/>
    </location>
    <ligand>
        <name>NAD(+)</name>
        <dbReference type="ChEBI" id="CHEBI:57540"/>
    </ligand>
</feature>
<dbReference type="PANTHER" id="PTHR43128:SF16">
    <property type="entry name" value="L-LACTATE DEHYDROGENASE"/>
    <property type="match status" value="1"/>
</dbReference>
<accession>A0A430A6C5</accession>
<keyword evidence="3 5" id="KW-0520">NAD</keyword>
<evidence type="ECO:0000256" key="1">
    <source>
        <dbReference type="ARBA" id="ARBA00006054"/>
    </source>
</evidence>
<evidence type="ECO:0000256" key="6">
    <source>
        <dbReference type="RuleBase" id="RU003369"/>
    </source>
</evidence>
<comment type="similarity">
    <text evidence="1">Belongs to the LDH/MDH superfamily. LDH family.</text>
</comment>
<organism evidence="9 10">
    <name type="scientific">Vagococcus fessus</name>
    <dbReference type="NCBI Taxonomy" id="120370"/>
    <lineage>
        <taxon>Bacteria</taxon>
        <taxon>Bacillati</taxon>
        <taxon>Bacillota</taxon>
        <taxon>Bacilli</taxon>
        <taxon>Lactobacillales</taxon>
        <taxon>Enterococcaceae</taxon>
        <taxon>Vagococcus</taxon>
    </lineage>
</organism>
<evidence type="ECO:0000256" key="3">
    <source>
        <dbReference type="ARBA" id="ARBA00023027"/>
    </source>
</evidence>
<dbReference type="EMBL" id="NGJY01000003">
    <property type="protein sequence ID" value="RSU02447.1"/>
    <property type="molecule type" value="Genomic_DNA"/>
</dbReference>
<dbReference type="InterPro" id="IPR015955">
    <property type="entry name" value="Lactate_DH/Glyco_Ohase_4_C"/>
</dbReference>
<dbReference type="GO" id="GO:0004459">
    <property type="term" value="F:L-lactate dehydrogenase (NAD+) activity"/>
    <property type="evidence" value="ECO:0007669"/>
    <property type="project" value="InterPro"/>
</dbReference>
<dbReference type="SUPFAM" id="SSF51735">
    <property type="entry name" value="NAD(P)-binding Rossmann-fold domains"/>
    <property type="match status" value="1"/>
</dbReference>
<dbReference type="PRINTS" id="PR00086">
    <property type="entry name" value="LLDHDRGNASE"/>
</dbReference>
<feature type="active site" description="Proton acceptor" evidence="4">
    <location>
        <position position="172"/>
    </location>
</feature>
<gene>
    <name evidence="9" type="ORF">CBF31_08745</name>
</gene>
<feature type="domain" description="Lactate/malate dehydrogenase N-terminal" evidence="7">
    <location>
        <begin position="1"/>
        <end position="139"/>
    </location>
</feature>
<comment type="caution">
    <text evidence="9">The sequence shown here is derived from an EMBL/GenBank/DDBJ whole genome shotgun (WGS) entry which is preliminary data.</text>
</comment>
<keyword evidence="10" id="KW-1185">Reference proteome</keyword>
<feature type="binding site" evidence="5">
    <location>
        <begin position="7"/>
        <end position="12"/>
    </location>
    <ligand>
        <name>NAD(+)</name>
        <dbReference type="ChEBI" id="CHEBI:57540"/>
    </ligand>
</feature>
<evidence type="ECO:0000256" key="4">
    <source>
        <dbReference type="PIRSR" id="PIRSR000102-1"/>
    </source>
</evidence>
<dbReference type="InterPro" id="IPR001557">
    <property type="entry name" value="L-lactate/malate_DH"/>
</dbReference>
<keyword evidence="2 6" id="KW-0560">Oxidoreductase</keyword>
<dbReference type="Pfam" id="PF02866">
    <property type="entry name" value="Ldh_1_C"/>
    <property type="match status" value="1"/>
</dbReference>
<protein>
    <submittedName>
        <fullName evidence="9">Lactate dehydrogenase</fullName>
    </submittedName>
</protein>